<keyword evidence="3" id="KW-0808">Transferase</keyword>
<dbReference type="Pfam" id="PF14487">
    <property type="entry name" value="DarT"/>
    <property type="match status" value="1"/>
</dbReference>
<dbReference type="RefSeq" id="WP_212987691.1">
    <property type="nucleotide sequence ID" value="NZ_BAABEA010000002.1"/>
</dbReference>
<evidence type="ECO:0000256" key="4">
    <source>
        <dbReference type="ARBA" id="ARBA00022695"/>
    </source>
</evidence>
<gene>
    <name evidence="8" type="ORF">Aau02nite_16320</name>
</gene>
<evidence type="ECO:0000256" key="5">
    <source>
        <dbReference type="ARBA" id="ARBA00023125"/>
    </source>
</evidence>
<evidence type="ECO:0000256" key="6">
    <source>
        <dbReference type="PROSITE-ProRule" id="PRU01362"/>
    </source>
</evidence>
<reference evidence="8" key="1">
    <citation type="submission" date="2021-03" db="EMBL/GenBank/DDBJ databases">
        <title>Whole genome shotgun sequence of Actinoplanes auranticolor NBRC 12245.</title>
        <authorList>
            <person name="Komaki H."/>
            <person name="Tamura T."/>
        </authorList>
    </citation>
    <scope>NUCLEOTIDE SEQUENCE</scope>
    <source>
        <strain evidence="8">NBRC 12245</strain>
    </source>
</reference>
<dbReference type="Proteomes" id="UP000681340">
    <property type="component" value="Unassembled WGS sequence"/>
</dbReference>
<evidence type="ECO:0000256" key="3">
    <source>
        <dbReference type="ARBA" id="ARBA00022679"/>
    </source>
</evidence>
<organism evidence="8 9">
    <name type="scientific">Actinoplanes auranticolor</name>
    <dbReference type="NCBI Taxonomy" id="47988"/>
    <lineage>
        <taxon>Bacteria</taxon>
        <taxon>Bacillati</taxon>
        <taxon>Actinomycetota</taxon>
        <taxon>Actinomycetes</taxon>
        <taxon>Micromonosporales</taxon>
        <taxon>Micromonosporaceae</taxon>
        <taxon>Actinoplanes</taxon>
    </lineage>
</organism>
<evidence type="ECO:0000259" key="7">
    <source>
        <dbReference type="PROSITE" id="PS52018"/>
    </source>
</evidence>
<dbReference type="InterPro" id="IPR029494">
    <property type="entry name" value="DarT"/>
</dbReference>
<proteinExistence type="inferred from homology"/>
<dbReference type="GO" id="GO:0016779">
    <property type="term" value="F:nucleotidyltransferase activity"/>
    <property type="evidence" value="ECO:0007669"/>
    <property type="project" value="UniProtKB-KW"/>
</dbReference>
<keyword evidence="2" id="KW-0328">Glycosyltransferase</keyword>
<comment type="similarity">
    <text evidence="6">Belongs to the DarT ADP-ribosyltransferase family.</text>
</comment>
<sequence>MTQSVVPAVDDRWIYHFTHIDNLEAIRTAGILRCDAVAREGMTRTEVGAADIKESRRRRTIPIEPGGRVGEYVPFYFAPRSPMMYRIACDRRDSIPNRYAGGRVPDLRRVAVERHQVGRGAQRRARVSVGALLQDHALEQRILSDQPGTTGTSGGEEHD</sequence>
<dbReference type="GO" id="GO:0003677">
    <property type="term" value="F:DNA binding"/>
    <property type="evidence" value="ECO:0007669"/>
    <property type="project" value="UniProtKB-UniRule"/>
</dbReference>
<evidence type="ECO:0000313" key="9">
    <source>
        <dbReference type="Proteomes" id="UP000681340"/>
    </source>
</evidence>
<comment type="caution">
    <text evidence="6">Lacks conserved residue(s) required for the propagation of feature annotation.</text>
</comment>
<protein>
    <recommendedName>
        <fullName evidence="7">DarT domain-containing protein</fullName>
    </recommendedName>
</protein>
<feature type="domain" description="DarT" evidence="7">
    <location>
        <begin position="12"/>
        <end position="159"/>
    </location>
</feature>
<dbReference type="AlphaFoldDB" id="A0A919S647"/>
<accession>A0A919S647</accession>
<dbReference type="PROSITE" id="PS52018">
    <property type="entry name" value="DART"/>
    <property type="match status" value="1"/>
</dbReference>
<keyword evidence="9" id="KW-1185">Reference proteome</keyword>
<evidence type="ECO:0000313" key="8">
    <source>
        <dbReference type="EMBL" id="GIM65336.1"/>
    </source>
</evidence>
<dbReference type="GO" id="GO:0016757">
    <property type="term" value="F:glycosyltransferase activity"/>
    <property type="evidence" value="ECO:0007669"/>
    <property type="project" value="UniProtKB-KW"/>
</dbReference>
<comment type="caution">
    <text evidence="8">The sequence shown here is derived from an EMBL/GenBank/DDBJ whole genome shotgun (WGS) entry which is preliminary data.</text>
</comment>
<name>A0A919S647_9ACTN</name>
<evidence type="ECO:0000256" key="1">
    <source>
        <dbReference type="ARBA" id="ARBA00022649"/>
    </source>
</evidence>
<keyword evidence="5 6" id="KW-0238">DNA-binding</keyword>
<dbReference type="EMBL" id="BOQL01000016">
    <property type="protein sequence ID" value="GIM65336.1"/>
    <property type="molecule type" value="Genomic_DNA"/>
</dbReference>
<keyword evidence="1 6" id="KW-1277">Toxin-antitoxin system</keyword>
<keyword evidence="4" id="KW-0548">Nucleotidyltransferase</keyword>
<evidence type="ECO:0000256" key="2">
    <source>
        <dbReference type="ARBA" id="ARBA00022676"/>
    </source>
</evidence>